<gene>
    <name evidence="2" type="ORF">PIN31115_03125</name>
</gene>
<name>A0A5E4WAV5_9BURK</name>
<dbReference type="Proteomes" id="UP000333828">
    <property type="component" value="Unassembled WGS sequence"/>
</dbReference>
<keyword evidence="1" id="KW-1133">Transmembrane helix</keyword>
<dbReference type="EMBL" id="CABPSI010000003">
    <property type="protein sequence ID" value="VVE20774.1"/>
    <property type="molecule type" value="Genomic_DNA"/>
</dbReference>
<organism evidence="2 3">
    <name type="scientific">Pandoraea iniqua</name>
    <dbReference type="NCBI Taxonomy" id="2508288"/>
    <lineage>
        <taxon>Bacteria</taxon>
        <taxon>Pseudomonadati</taxon>
        <taxon>Pseudomonadota</taxon>
        <taxon>Betaproteobacteria</taxon>
        <taxon>Burkholderiales</taxon>
        <taxon>Burkholderiaceae</taxon>
        <taxon>Pandoraea</taxon>
    </lineage>
</organism>
<evidence type="ECO:0000313" key="2">
    <source>
        <dbReference type="EMBL" id="VVE20774.1"/>
    </source>
</evidence>
<dbReference type="RefSeq" id="WP_150684799.1">
    <property type="nucleotide sequence ID" value="NZ_CABPSI010000003.1"/>
</dbReference>
<keyword evidence="1" id="KW-0812">Transmembrane</keyword>
<protein>
    <submittedName>
        <fullName evidence="2">Uncharacterized protein</fullName>
    </submittedName>
</protein>
<keyword evidence="1" id="KW-0472">Membrane</keyword>
<sequence length="80" mass="9042">MLNFLRDAIALIKRHKGAFVVLNVTFFGLVGLSFFTASDKPESPPERELRVPVRVLVHRPLVKAGRFIFCLPPSVHCGRR</sequence>
<evidence type="ECO:0000313" key="3">
    <source>
        <dbReference type="Proteomes" id="UP000333828"/>
    </source>
</evidence>
<evidence type="ECO:0000256" key="1">
    <source>
        <dbReference type="SAM" id="Phobius"/>
    </source>
</evidence>
<reference evidence="2 3" key="1">
    <citation type="submission" date="2019-08" db="EMBL/GenBank/DDBJ databases">
        <authorList>
            <person name="Peeters C."/>
        </authorList>
    </citation>
    <scope>NUCLEOTIDE SEQUENCE [LARGE SCALE GENOMIC DNA]</scope>
    <source>
        <strain evidence="2 3">LMG 31115</strain>
    </source>
</reference>
<dbReference type="AlphaFoldDB" id="A0A5E4WAV5"/>
<proteinExistence type="predicted"/>
<feature type="transmembrane region" description="Helical" evidence="1">
    <location>
        <begin position="20"/>
        <end position="37"/>
    </location>
</feature>
<keyword evidence="3" id="KW-1185">Reference proteome</keyword>
<accession>A0A5E4WAV5</accession>